<name>A0A4R7RU88_9BACT</name>
<dbReference type="SUPFAM" id="SSF53850">
    <property type="entry name" value="Periplasmic binding protein-like II"/>
    <property type="match status" value="1"/>
</dbReference>
<evidence type="ECO:0000313" key="7">
    <source>
        <dbReference type="Proteomes" id="UP000295662"/>
    </source>
</evidence>
<evidence type="ECO:0000313" key="6">
    <source>
        <dbReference type="EMBL" id="TDU69240.1"/>
    </source>
</evidence>
<dbReference type="InterPro" id="IPR036388">
    <property type="entry name" value="WH-like_DNA-bd_sf"/>
</dbReference>
<accession>A0A4R7RU88</accession>
<organism evidence="6 7">
    <name type="scientific">Prosthecobacter fusiformis</name>
    <dbReference type="NCBI Taxonomy" id="48464"/>
    <lineage>
        <taxon>Bacteria</taxon>
        <taxon>Pseudomonadati</taxon>
        <taxon>Verrucomicrobiota</taxon>
        <taxon>Verrucomicrobiia</taxon>
        <taxon>Verrucomicrobiales</taxon>
        <taxon>Verrucomicrobiaceae</taxon>
        <taxon>Prosthecobacter</taxon>
    </lineage>
</organism>
<dbReference type="GO" id="GO:0003677">
    <property type="term" value="F:DNA binding"/>
    <property type="evidence" value="ECO:0007669"/>
    <property type="project" value="UniProtKB-KW"/>
</dbReference>
<keyword evidence="7" id="KW-1185">Reference proteome</keyword>
<dbReference type="Proteomes" id="UP000295662">
    <property type="component" value="Unassembled WGS sequence"/>
</dbReference>
<dbReference type="Pfam" id="PF00126">
    <property type="entry name" value="HTH_1"/>
    <property type="match status" value="1"/>
</dbReference>
<dbReference type="Gene3D" id="3.40.190.10">
    <property type="entry name" value="Periplasmic binding protein-like II"/>
    <property type="match status" value="2"/>
</dbReference>
<dbReference type="GO" id="GO:0032993">
    <property type="term" value="C:protein-DNA complex"/>
    <property type="evidence" value="ECO:0007669"/>
    <property type="project" value="TreeGrafter"/>
</dbReference>
<comment type="caution">
    <text evidence="6">The sequence shown here is derived from an EMBL/GenBank/DDBJ whole genome shotgun (WGS) entry which is preliminary data.</text>
</comment>
<feature type="domain" description="HTH lysR-type" evidence="5">
    <location>
        <begin position="5"/>
        <end position="62"/>
    </location>
</feature>
<dbReference type="InterPro" id="IPR000847">
    <property type="entry name" value="LysR_HTH_N"/>
</dbReference>
<dbReference type="PANTHER" id="PTHR30346">
    <property type="entry name" value="TRANSCRIPTIONAL DUAL REGULATOR HCAR-RELATED"/>
    <property type="match status" value="1"/>
</dbReference>
<reference evidence="6 7" key="1">
    <citation type="submission" date="2019-03" db="EMBL/GenBank/DDBJ databases">
        <title>Genomic Encyclopedia of Archaeal and Bacterial Type Strains, Phase II (KMG-II): from individual species to whole genera.</title>
        <authorList>
            <person name="Goeker M."/>
        </authorList>
    </citation>
    <scope>NUCLEOTIDE SEQUENCE [LARGE SCALE GENOMIC DNA]</scope>
    <source>
        <strain evidence="6 7">ATCC 25309</strain>
    </source>
</reference>
<dbReference type="InterPro" id="IPR036390">
    <property type="entry name" value="WH_DNA-bd_sf"/>
</dbReference>
<comment type="similarity">
    <text evidence="1">Belongs to the LysR transcriptional regulatory family.</text>
</comment>
<protein>
    <submittedName>
        <fullName evidence="6">DNA-binding transcriptional LysR family regulator</fullName>
    </submittedName>
</protein>
<proteinExistence type="inferred from homology"/>
<keyword evidence="3 6" id="KW-0238">DNA-binding</keyword>
<evidence type="ECO:0000259" key="5">
    <source>
        <dbReference type="PROSITE" id="PS50931"/>
    </source>
</evidence>
<dbReference type="EMBL" id="SOCA01000005">
    <property type="protein sequence ID" value="TDU69240.1"/>
    <property type="molecule type" value="Genomic_DNA"/>
</dbReference>
<dbReference type="GO" id="GO:0003700">
    <property type="term" value="F:DNA-binding transcription factor activity"/>
    <property type="evidence" value="ECO:0007669"/>
    <property type="project" value="InterPro"/>
</dbReference>
<dbReference type="CDD" id="cd08414">
    <property type="entry name" value="PBP2_LTTR_aromatics_like"/>
    <property type="match status" value="1"/>
</dbReference>
<evidence type="ECO:0000256" key="3">
    <source>
        <dbReference type="ARBA" id="ARBA00023125"/>
    </source>
</evidence>
<evidence type="ECO:0000256" key="1">
    <source>
        <dbReference type="ARBA" id="ARBA00009437"/>
    </source>
</evidence>
<gene>
    <name evidence="6" type="ORF">EI77_02888</name>
</gene>
<dbReference type="PRINTS" id="PR00039">
    <property type="entry name" value="HTHLYSR"/>
</dbReference>
<dbReference type="SUPFAM" id="SSF46785">
    <property type="entry name" value="Winged helix' DNA-binding domain"/>
    <property type="match status" value="1"/>
</dbReference>
<dbReference type="PROSITE" id="PS50931">
    <property type="entry name" value="HTH_LYSR"/>
    <property type="match status" value="1"/>
</dbReference>
<keyword evidence="4" id="KW-0804">Transcription</keyword>
<dbReference type="InterPro" id="IPR005119">
    <property type="entry name" value="LysR_subst-bd"/>
</dbReference>
<sequence>MPQIMDLRHLRYFQAVAEALSFSQASRRLHIAQPALSRAVQELEHELGTRLIERDRRTVALTPAGAVLLHEAGLLLDRFEESMRRVRRTAAGEEGELRLGYIGPPTQCFLGRLLHDYRQRYPLVSVHLEERTPERVWEMVAKGRLSVALTRPLPGQGERSLETLLLRKEPLGIVVPLDHPFAERESVTWKMLAKEPLIVLARREGVGLHDEILAACRAAGFTPRIAYSPSLMGTVLSYAEAGAGVGIATDSVAAASMSSTLRYLSVTPERTVPLVLVWNPEEDPPPVKAFRDLVTEWQGSGRLWE</sequence>
<dbReference type="FunFam" id="1.10.10.10:FF:000001">
    <property type="entry name" value="LysR family transcriptional regulator"/>
    <property type="match status" value="1"/>
</dbReference>
<evidence type="ECO:0000256" key="4">
    <source>
        <dbReference type="ARBA" id="ARBA00023163"/>
    </source>
</evidence>
<evidence type="ECO:0000256" key="2">
    <source>
        <dbReference type="ARBA" id="ARBA00023015"/>
    </source>
</evidence>
<dbReference type="Pfam" id="PF03466">
    <property type="entry name" value="LysR_substrate"/>
    <property type="match status" value="1"/>
</dbReference>
<dbReference type="PANTHER" id="PTHR30346:SF28">
    <property type="entry name" value="HTH-TYPE TRANSCRIPTIONAL REGULATOR CYNR"/>
    <property type="match status" value="1"/>
</dbReference>
<keyword evidence="2" id="KW-0805">Transcription regulation</keyword>
<dbReference type="Gene3D" id="1.10.10.10">
    <property type="entry name" value="Winged helix-like DNA-binding domain superfamily/Winged helix DNA-binding domain"/>
    <property type="match status" value="1"/>
</dbReference>
<dbReference type="AlphaFoldDB" id="A0A4R7RU88"/>